<evidence type="ECO:0000313" key="3">
    <source>
        <dbReference type="Proteomes" id="UP000324632"/>
    </source>
</evidence>
<sequence length="167" mass="18695">MPFPWQLGDDGDEESHHNIDQGHGSVSSRLKANVTRIIWDLYSAEWKLVSTGPTSMATTCSDEGVAFVRFYMERESERAEGQKSVSPAAPNRCHTITVNTLTCHYLSVTSRLSQPNVTKQQVKYQAGIRSAVEMTRGKERSSEMLPSLVERTSRDPWTRTALDDSST</sequence>
<comment type="caution">
    <text evidence="2">The sequence shown here is derived from an EMBL/GenBank/DDBJ whole genome shotgun (WGS) entry which is preliminary data.</text>
</comment>
<keyword evidence="3" id="KW-1185">Reference proteome</keyword>
<dbReference type="AlphaFoldDB" id="A0A5A9NN50"/>
<feature type="region of interest" description="Disordered" evidence="1">
    <location>
        <begin position="1"/>
        <end position="25"/>
    </location>
</feature>
<protein>
    <submittedName>
        <fullName evidence="2">Uncharacterized protein</fullName>
    </submittedName>
</protein>
<proteinExistence type="predicted"/>
<organism evidence="2 3">
    <name type="scientific">Triplophysa tibetana</name>
    <dbReference type="NCBI Taxonomy" id="1572043"/>
    <lineage>
        <taxon>Eukaryota</taxon>
        <taxon>Metazoa</taxon>
        <taxon>Chordata</taxon>
        <taxon>Craniata</taxon>
        <taxon>Vertebrata</taxon>
        <taxon>Euteleostomi</taxon>
        <taxon>Actinopterygii</taxon>
        <taxon>Neopterygii</taxon>
        <taxon>Teleostei</taxon>
        <taxon>Ostariophysi</taxon>
        <taxon>Cypriniformes</taxon>
        <taxon>Nemacheilidae</taxon>
        <taxon>Triplophysa</taxon>
    </lineage>
</organism>
<name>A0A5A9NN50_9TELE</name>
<evidence type="ECO:0000313" key="2">
    <source>
        <dbReference type="EMBL" id="KAA0709627.1"/>
    </source>
</evidence>
<dbReference type="EMBL" id="SOYY01000017">
    <property type="protein sequence ID" value="KAA0709627.1"/>
    <property type="molecule type" value="Genomic_DNA"/>
</dbReference>
<feature type="region of interest" description="Disordered" evidence="1">
    <location>
        <begin position="135"/>
        <end position="167"/>
    </location>
</feature>
<gene>
    <name evidence="2" type="ORF">E1301_Tti003948</name>
</gene>
<reference evidence="2 3" key="1">
    <citation type="journal article" date="2019" name="Mol. Ecol. Resour.">
        <title>Chromosome-level genome assembly of Triplophysa tibetana, a fish adapted to the harsh high-altitude environment of the Tibetan Plateau.</title>
        <authorList>
            <person name="Yang X."/>
            <person name="Liu H."/>
            <person name="Ma Z."/>
            <person name="Zou Y."/>
            <person name="Zou M."/>
            <person name="Mao Y."/>
            <person name="Li X."/>
            <person name="Wang H."/>
            <person name="Chen T."/>
            <person name="Wang W."/>
            <person name="Yang R."/>
        </authorList>
    </citation>
    <scope>NUCLEOTIDE SEQUENCE [LARGE SCALE GENOMIC DNA]</scope>
    <source>
        <strain evidence="2">TTIB1903HZAU</strain>
        <tissue evidence="2">Muscle</tissue>
    </source>
</reference>
<accession>A0A5A9NN50</accession>
<dbReference type="Proteomes" id="UP000324632">
    <property type="component" value="Chromosome 17"/>
</dbReference>
<evidence type="ECO:0000256" key="1">
    <source>
        <dbReference type="SAM" id="MobiDB-lite"/>
    </source>
</evidence>